<dbReference type="InterPro" id="IPR016155">
    <property type="entry name" value="Mopterin_synth/thiamin_S_b"/>
</dbReference>
<dbReference type="Pfam" id="PF02597">
    <property type="entry name" value="ThiS"/>
    <property type="match status" value="1"/>
</dbReference>
<protein>
    <submittedName>
        <fullName evidence="1">MoaD/ThiS family protein</fullName>
    </submittedName>
</protein>
<name>A0AAJ1DZV1_9PSED</name>
<dbReference type="RefSeq" id="WP_007929122.1">
    <property type="nucleotide sequence ID" value="NZ_JAEEFW010000001.1"/>
</dbReference>
<dbReference type="CDD" id="cd00754">
    <property type="entry name" value="Ubl_MoaD"/>
    <property type="match status" value="1"/>
</dbReference>
<evidence type="ECO:0000313" key="2">
    <source>
        <dbReference type="Proteomes" id="UP000787568"/>
    </source>
</evidence>
<dbReference type="Proteomes" id="UP000787568">
    <property type="component" value="Unassembled WGS sequence"/>
</dbReference>
<dbReference type="EMBL" id="JAEEFW010000001">
    <property type="protein sequence ID" value="MBU4631205.1"/>
    <property type="molecule type" value="Genomic_DNA"/>
</dbReference>
<gene>
    <name evidence="1" type="ORF">I8747_00105</name>
</gene>
<dbReference type="GeneID" id="93404220"/>
<dbReference type="AlphaFoldDB" id="A0AAJ1DZV1"/>
<comment type="caution">
    <text evidence="1">The sequence shown here is derived from an EMBL/GenBank/DDBJ whole genome shotgun (WGS) entry which is preliminary data.</text>
</comment>
<accession>A0AAJ1DZV1</accession>
<reference evidence="1" key="1">
    <citation type="submission" date="2020-12" db="EMBL/GenBank/DDBJ databases">
        <title>Generalized mutagenesis with transposon Tn5. A laboratory procedure for the identification of genes responsible for a bacterial phenotype and its regulation, illustrated with phenazine production in Pseudomonas chlororaphis.</title>
        <authorList>
            <person name="Muzio F."/>
            <person name="Sobrero P."/>
            <person name="Agaras B."/>
            <person name="Valverde C."/>
        </authorList>
    </citation>
    <scope>NUCLEOTIDE SEQUENCE</scope>
    <source>
        <strain evidence="1">SMMP3</strain>
    </source>
</reference>
<dbReference type="InterPro" id="IPR012675">
    <property type="entry name" value="Beta-grasp_dom_sf"/>
</dbReference>
<evidence type="ECO:0000313" key="1">
    <source>
        <dbReference type="EMBL" id="MBU4631205.1"/>
    </source>
</evidence>
<dbReference type="InterPro" id="IPR003749">
    <property type="entry name" value="ThiS/MoaD-like"/>
</dbReference>
<sequence>MRLQVQYFSRYRETLGCASEVVEGDFACLEHLRRHLASRCGIWRVLDEPSLMCARNQDLCGLDEALDDGDEVAFFPTVTGG</sequence>
<dbReference type="SUPFAM" id="SSF54285">
    <property type="entry name" value="MoaD/ThiS"/>
    <property type="match status" value="1"/>
</dbReference>
<organism evidence="1 2">
    <name type="scientific">Pseudomonas chlororaphis subsp. aurantiaca</name>
    <dbReference type="NCBI Taxonomy" id="86192"/>
    <lineage>
        <taxon>Bacteria</taxon>
        <taxon>Pseudomonadati</taxon>
        <taxon>Pseudomonadota</taxon>
        <taxon>Gammaproteobacteria</taxon>
        <taxon>Pseudomonadales</taxon>
        <taxon>Pseudomonadaceae</taxon>
        <taxon>Pseudomonas</taxon>
    </lineage>
</organism>
<proteinExistence type="predicted"/>
<dbReference type="Gene3D" id="3.10.20.30">
    <property type="match status" value="1"/>
</dbReference>